<organism evidence="2 3">
    <name type="scientific">Catenovulum maritimum</name>
    <dbReference type="NCBI Taxonomy" id="1513271"/>
    <lineage>
        <taxon>Bacteria</taxon>
        <taxon>Pseudomonadati</taxon>
        <taxon>Pseudomonadota</taxon>
        <taxon>Gammaproteobacteria</taxon>
        <taxon>Alteromonadales</taxon>
        <taxon>Alteromonadaceae</taxon>
        <taxon>Catenovulum</taxon>
    </lineage>
</organism>
<evidence type="ECO:0000313" key="2">
    <source>
        <dbReference type="EMBL" id="KMT65646.1"/>
    </source>
</evidence>
<dbReference type="STRING" id="1513271.XM47_08090"/>
<gene>
    <name evidence="2" type="ORF">XM47_08090</name>
</gene>
<dbReference type="AlphaFoldDB" id="A0A0J8JM43"/>
<name>A0A0J8JM43_9ALTE</name>
<dbReference type="RefSeq" id="WP_149865482.1">
    <property type="nucleotide sequence ID" value="NZ_KQ130487.1"/>
</dbReference>
<evidence type="ECO:0000313" key="3">
    <source>
        <dbReference type="Proteomes" id="UP000037600"/>
    </source>
</evidence>
<protein>
    <recommendedName>
        <fullName evidence="4">DUF2946 domain-containing protein</fullName>
    </recommendedName>
</protein>
<reference evidence="2 3" key="1">
    <citation type="submission" date="2015-04" db="EMBL/GenBank/DDBJ databases">
        <title>Draft Genome Sequence of the Novel Agar-Digesting Marine Bacterium Q1.</title>
        <authorList>
            <person name="Li Y."/>
            <person name="Li D."/>
            <person name="Chen G."/>
            <person name="Du Z."/>
        </authorList>
    </citation>
    <scope>NUCLEOTIDE SEQUENCE [LARGE SCALE GENOMIC DNA]</scope>
    <source>
        <strain evidence="2 3">Q1</strain>
    </source>
</reference>
<keyword evidence="1" id="KW-0732">Signal</keyword>
<sequence>MKLFTVIAILLTLSVQTLALSSPACSEMQMAGNTQMHSVQHMNGKQMQSNLSLIMQNEASDCCDSECKCSHNINSNYLSVLSLKLELIVLTYPDTIIFKPVIFQSNQDKSLYRPPILA</sequence>
<keyword evidence="3" id="KW-1185">Reference proteome</keyword>
<evidence type="ECO:0000256" key="1">
    <source>
        <dbReference type="SAM" id="SignalP"/>
    </source>
</evidence>
<evidence type="ECO:0008006" key="4">
    <source>
        <dbReference type="Google" id="ProtNLM"/>
    </source>
</evidence>
<dbReference type="EMBL" id="LAZL01000010">
    <property type="protein sequence ID" value="KMT65646.1"/>
    <property type="molecule type" value="Genomic_DNA"/>
</dbReference>
<dbReference type="Proteomes" id="UP000037600">
    <property type="component" value="Unassembled WGS sequence"/>
</dbReference>
<accession>A0A0J8JM43</accession>
<feature type="signal peptide" evidence="1">
    <location>
        <begin position="1"/>
        <end position="19"/>
    </location>
</feature>
<feature type="chain" id="PRO_5005301306" description="DUF2946 domain-containing protein" evidence="1">
    <location>
        <begin position="20"/>
        <end position="118"/>
    </location>
</feature>
<comment type="caution">
    <text evidence="2">The sequence shown here is derived from an EMBL/GenBank/DDBJ whole genome shotgun (WGS) entry which is preliminary data.</text>
</comment>
<proteinExistence type="predicted"/>